<reference evidence="3" key="1">
    <citation type="submission" date="2020-05" db="EMBL/GenBank/DDBJ databases">
        <title>Mycena genomes resolve the evolution of fungal bioluminescence.</title>
        <authorList>
            <person name="Tsai I.J."/>
        </authorList>
    </citation>
    <scope>NUCLEOTIDE SEQUENCE</scope>
    <source>
        <strain evidence="3">110903Hualien_Pintung</strain>
    </source>
</reference>
<evidence type="ECO:0000313" key="4">
    <source>
        <dbReference type="Proteomes" id="UP000613580"/>
    </source>
</evidence>
<sequence length="304" mass="32958">MSARRQRQCRTCHRPMKGHPIGNCPQSPSPESEQEEEQPQPPGRPQTRSYLATPPVSPPNPFDFNAAPVAGPSRLPPDVGLMGHWVNPGWPAPITPAAPHLVRAASNDSSLVPTVLVDSDGHTIQGPGSARPQHGYDAASESEIIEEDHDDAGMRLKWTSSKTPMAQMLDHAHALQLCDPVLSIMRVRAADLPRMQATAGQAGLCTSIVRSPWVAPKLFKEEEVEVSLNHWNLNLAHSSSPPELWLVVGADPGLVQRTADMQQQLERIPGSLREDVHAPTNYKQIFIASAVSAFVVLGGLGILF</sequence>
<feature type="region of interest" description="Disordered" evidence="1">
    <location>
        <begin position="1"/>
        <end position="63"/>
    </location>
</feature>
<dbReference type="AlphaFoldDB" id="A0A8H6S8M9"/>
<feature type="compositionally biased region" description="Basic residues" evidence="1">
    <location>
        <begin position="1"/>
        <end position="17"/>
    </location>
</feature>
<feature type="transmembrane region" description="Helical" evidence="2">
    <location>
        <begin position="285"/>
        <end position="303"/>
    </location>
</feature>
<dbReference type="EMBL" id="JACAZE010000019">
    <property type="protein sequence ID" value="KAF7294240.1"/>
    <property type="molecule type" value="Genomic_DNA"/>
</dbReference>
<evidence type="ECO:0000313" key="3">
    <source>
        <dbReference type="EMBL" id="KAF7294240.1"/>
    </source>
</evidence>
<evidence type="ECO:0000256" key="2">
    <source>
        <dbReference type="SAM" id="Phobius"/>
    </source>
</evidence>
<name>A0A8H6S8M9_MYCCL</name>
<proteinExistence type="predicted"/>
<gene>
    <name evidence="3" type="ORF">HMN09_01152400</name>
</gene>
<accession>A0A8H6S8M9</accession>
<comment type="caution">
    <text evidence="3">The sequence shown here is derived from an EMBL/GenBank/DDBJ whole genome shotgun (WGS) entry which is preliminary data.</text>
</comment>
<dbReference type="OrthoDB" id="3252109at2759"/>
<keyword evidence="4" id="KW-1185">Reference proteome</keyword>
<dbReference type="Proteomes" id="UP000613580">
    <property type="component" value="Unassembled WGS sequence"/>
</dbReference>
<evidence type="ECO:0000256" key="1">
    <source>
        <dbReference type="SAM" id="MobiDB-lite"/>
    </source>
</evidence>
<protein>
    <submittedName>
        <fullName evidence="3">Uncharacterized protein</fullName>
    </submittedName>
</protein>
<keyword evidence="2" id="KW-0812">Transmembrane</keyword>
<keyword evidence="2" id="KW-1133">Transmembrane helix</keyword>
<organism evidence="3 4">
    <name type="scientific">Mycena chlorophos</name>
    <name type="common">Agaric fungus</name>
    <name type="synonym">Agaricus chlorophos</name>
    <dbReference type="NCBI Taxonomy" id="658473"/>
    <lineage>
        <taxon>Eukaryota</taxon>
        <taxon>Fungi</taxon>
        <taxon>Dikarya</taxon>
        <taxon>Basidiomycota</taxon>
        <taxon>Agaricomycotina</taxon>
        <taxon>Agaricomycetes</taxon>
        <taxon>Agaricomycetidae</taxon>
        <taxon>Agaricales</taxon>
        <taxon>Marasmiineae</taxon>
        <taxon>Mycenaceae</taxon>
        <taxon>Mycena</taxon>
    </lineage>
</organism>
<keyword evidence="2" id="KW-0472">Membrane</keyword>